<keyword evidence="1" id="KW-0614">Plasmid</keyword>
<dbReference type="OrthoDB" id="9785745at2"/>
<dbReference type="eggNOG" id="ENOG502ZK37">
    <property type="taxonomic scope" value="Bacteria"/>
</dbReference>
<protein>
    <submittedName>
        <fullName evidence="1">Uncharacterized protein</fullName>
    </submittedName>
</protein>
<dbReference type="Proteomes" id="UP000001052">
    <property type="component" value="Plasmid pDRET01"/>
</dbReference>
<dbReference type="HOGENOM" id="CLU_1864245_0_0_7"/>
<name>C8X5W2_DESRD</name>
<dbReference type="KEGG" id="drt:Dret_2531"/>
<dbReference type="EMBL" id="CP001735">
    <property type="protein sequence ID" value="ACV69809.1"/>
    <property type="molecule type" value="Genomic_DNA"/>
</dbReference>
<organism evidence="1 2">
    <name type="scientific">Desulfohalobium retbaense (strain ATCC 49708 / DSM 5692 / JCM 16813 / HR100)</name>
    <dbReference type="NCBI Taxonomy" id="485915"/>
    <lineage>
        <taxon>Bacteria</taxon>
        <taxon>Pseudomonadati</taxon>
        <taxon>Thermodesulfobacteriota</taxon>
        <taxon>Desulfovibrionia</taxon>
        <taxon>Desulfovibrionales</taxon>
        <taxon>Desulfohalobiaceae</taxon>
        <taxon>Desulfohalobium</taxon>
    </lineage>
</organism>
<reference evidence="1 2" key="1">
    <citation type="journal article" date="2010" name="Stand. Genomic Sci.">
        <title>Complete genome sequence of Desulfohalobium retbaense type strain (HR(100)).</title>
        <authorList>
            <person name="Spring S."/>
            <person name="Nolan M."/>
            <person name="Lapidus A."/>
            <person name="Glavina Del Rio T."/>
            <person name="Copeland A."/>
            <person name="Tice H."/>
            <person name="Cheng J.F."/>
            <person name="Lucas S."/>
            <person name="Land M."/>
            <person name="Chen F."/>
            <person name="Bruce D."/>
            <person name="Goodwin L."/>
            <person name="Pitluck S."/>
            <person name="Ivanova N."/>
            <person name="Mavromatis K."/>
            <person name="Mikhailova N."/>
            <person name="Pati A."/>
            <person name="Chen A."/>
            <person name="Palaniappan K."/>
            <person name="Hauser L."/>
            <person name="Chang Y.J."/>
            <person name="Jeffries C.D."/>
            <person name="Munk C."/>
            <person name="Kiss H."/>
            <person name="Chain P."/>
            <person name="Han C."/>
            <person name="Brettin T."/>
            <person name="Detter J.C."/>
            <person name="Schuler E."/>
            <person name="Goker M."/>
            <person name="Rohde M."/>
            <person name="Bristow J."/>
            <person name="Eisen J.A."/>
            <person name="Markowitz V."/>
            <person name="Hugenholtz P."/>
            <person name="Kyrpides N.C."/>
            <person name="Klenk H.P."/>
        </authorList>
    </citation>
    <scope>NUCLEOTIDE SEQUENCE [LARGE SCALE GENOMIC DNA]</scope>
    <source>
        <strain evidence="1 2">DSM 5692</strain>
        <plasmid evidence="2">Plasmid pDRET01</plasmid>
    </source>
</reference>
<evidence type="ECO:0000313" key="1">
    <source>
        <dbReference type="EMBL" id="ACV69809.1"/>
    </source>
</evidence>
<dbReference type="RefSeq" id="WP_012813900.1">
    <property type="nucleotide sequence ID" value="NC_013224.1"/>
</dbReference>
<keyword evidence="2" id="KW-1185">Reference proteome</keyword>
<proteinExistence type="predicted"/>
<evidence type="ECO:0000313" key="2">
    <source>
        <dbReference type="Proteomes" id="UP000001052"/>
    </source>
</evidence>
<dbReference type="AlphaFoldDB" id="C8X5W2"/>
<sequence>MGEFIHIAENIAGHINHIADNQKISIEELGELATEVSGKNGINIYPGIKGAKCHTLSIFISLSSPAYVKGMRGHLSFRQAIEKMVQHMQGTCINKTNIAILITDNWDPAALEEWRDNLHKLATAVHIETYLISGKNVSEIYV</sequence>
<geneLocation type="plasmid" evidence="1 2">
    <name>pDRET01</name>
</geneLocation>
<gene>
    <name evidence="1" type="ORF">Dret_2531</name>
</gene>
<accession>C8X5W2</accession>